<organism evidence="3 4">
    <name type="scientific">Paramecium octaurelia</name>
    <dbReference type="NCBI Taxonomy" id="43137"/>
    <lineage>
        <taxon>Eukaryota</taxon>
        <taxon>Sar</taxon>
        <taxon>Alveolata</taxon>
        <taxon>Ciliophora</taxon>
        <taxon>Intramacronucleata</taxon>
        <taxon>Oligohymenophorea</taxon>
        <taxon>Peniculida</taxon>
        <taxon>Parameciidae</taxon>
        <taxon>Paramecium</taxon>
    </lineage>
</organism>
<evidence type="ECO:0000256" key="1">
    <source>
        <dbReference type="SAM" id="Coils"/>
    </source>
</evidence>
<dbReference type="EMBL" id="CAJJDP010000161">
    <property type="protein sequence ID" value="CAD8212789.1"/>
    <property type="molecule type" value="Genomic_DNA"/>
</dbReference>
<evidence type="ECO:0000313" key="3">
    <source>
        <dbReference type="EMBL" id="CAD8212789.1"/>
    </source>
</evidence>
<name>A0A8S1YGS5_PAROT</name>
<proteinExistence type="predicted"/>
<dbReference type="OMA" id="YPNEHTQ"/>
<dbReference type="OrthoDB" id="311333at2759"/>
<protein>
    <recommendedName>
        <fullName evidence="2">Protein kinase domain-containing protein</fullName>
    </recommendedName>
</protein>
<comment type="caution">
    <text evidence="3">The sequence shown here is derived from an EMBL/GenBank/DDBJ whole genome shotgun (WGS) entry which is preliminary data.</text>
</comment>
<dbReference type="AlphaFoldDB" id="A0A8S1YGS5"/>
<feature type="domain" description="Protein kinase" evidence="2">
    <location>
        <begin position="1"/>
        <end position="299"/>
    </location>
</feature>
<feature type="coiled-coil region" evidence="1">
    <location>
        <begin position="308"/>
        <end position="335"/>
    </location>
</feature>
<accession>A0A8S1YGS5</accession>
<dbReference type="Proteomes" id="UP000683925">
    <property type="component" value="Unassembled WGS sequence"/>
</dbReference>
<keyword evidence="1" id="KW-0175">Coiled coil</keyword>
<dbReference type="GO" id="GO:0005524">
    <property type="term" value="F:ATP binding"/>
    <property type="evidence" value="ECO:0007669"/>
    <property type="project" value="InterPro"/>
</dbReference>
<gene>
    <name evidence="3" type="ORF">POCTA_138.1.T1590052</name>
</gene>
<keyword evidence="4" id="KW-1185">Reference proteome</keyword>
<evidence type="ECO:0000259" key="2">
    <source>
        <dbReference type="PROSITE" id="PS50011"/>
    </source>
</evidence>
<dbReference type="GO" id="GO:0004672">
    <property type="term" value="F:protein kinase activity"/>
    <property type="evidence" value="ECO:0007669"/>
    <property type="project" value="InterPro"/>
</dbReference>
<sequence>MQRNSNGKKRELTLSAFLERHLHLNDKIIKFNGFELYKNNQRSQDFFKNYIEKRDNELLPFQIKRYTDEKQTYIMNQNSQDFIVVEYIEEGIFLNEIAQNKISFQTFQTIFQNLVLSVFELHKRGILARCISSNNIYYERLEDKIYLFEFGFSPNCRCNQLYQPNYDITLIIEIMKDLYNKGKDIGTEFLEFKNKIYNLEMLLNQMNIIESYFKLYQLIKGSPSQEELQKVYTKEWVSDMRKKIQLFDFPDPIPIQINDSEQTDGEQRTYLELQELAIKLFKKQYPNEHTQLGYMYVFLYILYEQTNFKVYQNQVQKYEEKIKKINEERSSIEKSYDDISDTDRSIIFPSQIDKDPIRQKEIKMQCKAITYQTYKKLFEDKMQKFVTQQSIKEFTLEEARICLLLIASLNTFRSMDIEAIYKSNGIQDKVNKINEIIKQCVK</sequence>
<dbReference type="InterPro" id="IPR000719">
    <property type="entry name" value="Prot_kinase_dom"/>
</dbReference>
<reference evidence="3" key="1">
    <citation type="submission" date="2021-01" db="EMBL/GenBank/DDBJ databases">
        <authorList>
            <consortium name="Genoscope - CEA"/>
            <person name="William W."/>
        </authorList>
    </citation>
    <scope>NUCLEOTIDE SEQUENCE</scope>
</reference>
<evidence type="ECO:0000313" key="4">
    <source>
        <dbReference type="Proteomes" id="UP000683925"/>
    </source>
</evidence>
<dbReference type="PROSITE" id="PS50011">
    <property type="entry name" value="PROTEIN_KINASE_DOM"/>
    <property type="match status" value="1"/>
</dbReference>